<gene>
    <name evidence="2" type="ORF">ADUPG1_011493</name>
</gene>
<dbReference type="Gene3D" id="1.10.238.10">
    <property type="entry name" value="EF-hand"/>
    <property type="match status" value="1"/>
</dbReference>
<comment type="caution">
    <text evidence="2">The sequence shown here is derived from an EMBL/GenBank/DDBJ whole genome shotgun (WGS) entry which is preliminary data.</text>
</comment>
<organism evidence="2 3">
    <name type="scientific">Aduncisulcus paluster</name>
    <dbReference type="NCBI Taxonomy" id="2918883"/>
    <lineage>
        <taxon>Eukaryota</taxon>
        <taxon>Metamonada</taxon>
        <taxon>Carpediemonas-like organisms</taxon>
        <taxon>Aduncisulcus</taxon>
    </lineage>
</organism>
<proteinExistence type="predicted"/>
<keyword evidence="1" id="KW-0677">Repeat</keyword>
<evidence type="ECO:0000256" key="1">
    <source>
        <dbReference type="ARBA" id="ARBA00022737"/>
    </source>
</evidence>
<dbReference type="Proteomes" id="UP001057375">
    <property type="component" value="Unassembled WGS sequence"/>
</dbReference>
<sequence>MSQVLTQAQKDAAKEIFDTFDEGNGNIDVWNLKEVLHKLGEDPSEEELFSLTTEVDVQASGLLRFEHLLSILSILMQRGGQLEDDQETLDAWLALGGAPDKSGKVPMRKLGSVVKEFGLHVHVEAILRAQMEQRASSSLQRKEKIIIPEDLDYSEFRSLLTESKPKIVL</sequence>
<dbReference type="PANTHER" id="PTHR23048">
    <property type="entry name" value="MYOSIN LIGHT CHAIN 1, 3"/>
    <property type="match status" value="1"/>
</dbReference>
<dbReference type="InterPro" id="IPR011992">
    <property type="entry name" value="EF-hand-dom_pair"/>
</dbReference>
<name>A0ABQ5K0U9_9EUKA</name>
<accession>A0ABQ5K0U9</accession>
<dbReference type="EMBL" id="BQXS01012050">
    <property type="protein sequence ID" value="GKT19393.1"/>
    <property type="molecule type" value="Genomic_DNA"/>
</dbReference>
<dbReference type="InterPro" id="IPR050230">
    <property type="entry name" value="CALM/Myosin/TropC-like"/>
</dbReference>
<dbReference type="PANTHER" id="PTHR23048:SF0">
    <property type="entry name" value="CALMODULIN LIKE 3"/>
    <property type="match status" value="1"/>
</dbReference>
<protein>
    <submittedName>
        <fullName evidence="2">Dynein light chain</fullName>
    </submittedName>
</protein>
<dbReference type="SUPFAM" id="SSF47473">
    <property type="entry name" value="EF-hand"/>
    <property type="match status" value="1"/>
</dbReference>
<keyword evidence="3" id="KW-1185">Reference proteome</keyword>
<evidence type="ECO:0000313" key="2">
    <source>
        <dbReference type="EMBL" id="GKT19393.1"/>
    </source>
</evidence>
<evidence type="ECO:0000313" key="3">
    <source>
        <dbReference type="Proteomes" id="UP001057375"/>
    </source>
</evidence>
<reference evidence="2" key="1">
    <citation type="submission" date="2022-03" db="EMBL/GenBank/DDBJ databases">
        <title>Draft genome sequence of Aduncisulcus paluster, a free-living microaerophilic Fornicata.</title>
        <authorList>
            <person name="Yuyama I."/>
            <person name="Kume K."/>
            <person name="Tamura T."/>
            <person name="Inagaki Y."/>
            <person name="Hashimoto T."/>
        </authorList>
    </citation>
    <scope>NUCLEOTIDE SEQUENCE</scope>
    <source>
        <strain evidence="2">NY0171</strain>
    </source>
</reference>